<dbReference type="InterPro" id="IPR048331">
    <property type="entry name" value="PcRGLX/YetA_3rd"/>
</dbReference>
<reference evidence="4 5" key="1">
    <citation type="journal article" date="2016" name="Nat. Commun.">
        <title>Thousands of microbial genomes shed light on interconnected biogeochemical processes in an aquifer system.</title>
        <authorList>
            <person name="Anantharaman K."/>
            <person name="Brown C.T."/>
            <person name="Hug L.A."/>
            <person name="Sharon I."/>
            <person name="Castelle C.J."/>
            <person name="Probst A.J."/>
            <person name="Thomas B.C."/>
            <person name="Singh A."/>
            <person name="Wilkins M.J."/>
            <person name="Karaoz U."/>
            <person name="Brodie E.L."/>
            <person name="Williams K.H."/>
            <person name="Hubbard S.S."/>
            <person name="Banfield J.F."/>
        </authorList>
    </citation>
    <scope>NUCLEOTIDE SEQUENCE [LARGE SCALE GENOMIC DNA]</scope>
    <source>
        <strain evidence="5">RIFCSPLOWO2_12_FULL_64_10</strain>
    </source>
</reference>
<sequence length="892" mass="99030">MSDSIQRIPLTVENAGGVERKAWPITQGVPFADGDLPKGAPVRVVDASGKVLPTQSSCLATWNKDLNYVKWLLVDFQADLRAGQTEKFFLEYGPGVEAVAPEQGVCVERSDERIRVDTGALRMDLRVPTRQPRPPVASFQRARDFLAGCWVKTENGWRDVFRGAPGPYLYLVDTKGQVYNSCAAAPTPRVTIEDEGPMRVCVCVRGYHATESGIRLCPFALRIHLYAGKSDVKMFHTFVFDQEPEALEFAEVGMSFPLDLGGDGLRTSFGGQEKAHWAERWEEAHFLQDSDVSYRVTRDGEPWGQGEKTRGWATLCGRAASAFVAVRDLWQQYPKGYRLSKDGIDVQFWPAECGEPLVYSTPYKEDCVFFSGLRGGPTAPAASRDEAAVRQLLEMFPTEPLNLKSFAVRDVEDVRWVEEMVDKYAPDRPASHNDTGTETGVGAAKTHEFWMRFSASPISDEEAEALSICIQNPVIAPADPAYMCATRATRDLHGGSDPRFEEIDRLLDRVTERVAIEPMRLGRRWGFWWFGHMCCSHTAGAGLAYILHYPDAIQGLRHVGPYNNEADDPCWGVWTQFLRTGRRDFFLAASGYSRAMGDVGICHAHPSKNVAGLVHYHNAHFWSGGYSPSHTLNTSLFLHYYTTGDRRMYDIALEVADWAVNNQEPAGIISCRHGRLNREFTGPLNCVTEAYVATWMPKYGDLARRSLNWLLRTQEEVGIFPVSVFTRGERGDEAVIEPTDRPLSHSGTMYPTYYEGLRHFDSPLLRETILKEADHVIARGGGGHLIELCALAYELTGDPIYAAACKRAALNYCEHALGIAELRGPSAGGLFSGIRNGEVSVCKALAARVWDRDPKGLAKGEERLKAAIKPPAPSAPPQILEKPIGVPAGYEQ</sequence>
<dbReference type="GO" id="GO:0005975">
    <property type="term" value="P:carbohydrate metabolic process"/>
    <property type="evidence" value="ECO:0007669"/>
    <property type="project" value="InterPro"/>
</dbReference>
<dbReference type="Proteomes" id="UP000178606">
    <property type="component" value="Unassembled WGS sequence"/>
</dbReference>
<feature type="region of interest" description="Disordered" evidence="1">
    <location>
        <begin position="867"/>
        <end position="892"/>
    </location>
</feature>
<comment type="caution">
    <text evidence="4">The sequence shown here is derived from an EMBL/GenBank/DDBJ whole genome shotgun (WGS) entry which is preliminary data.</text>
</comment>
<name>A0A1F6CSU4_HANXR</name>
<dbReference type="InterPro" id="IPR008928">
    <property type="entry name" value="6-hairpin_glycosidase_sf"/>
</dbReference>
<gene>
    <name evidence="4" type="ORF">A3F84_20685</name>
</gene>
<dbReference type="Pfam" id="PF21345">
    <property type="entry name" value="PcRGLX_2nd"/>
    <property type="match status" value="1"/>
</dbReference>
<dbReference type="InterPro" id="IPR048330">
    <property type="entry name" value="PcRGLX/YetA_2nd"/>
</dbReference>
<feature type="domain" description="PcRGLX/YetA-like C-terminal alpha/alpha toroid" evidence="3">
    <location>
        <begin position="573"/>
        <end position="697"/>
    </location>
</feature>
<evidence type="ECO:0000259" key="2">
    <source>
        <dbReference type="Pfam" id="PF21345"/>
    </source>
</evidence>
<dbReference type="PANTHER" id="PTHR40081:SF1">
    <property type="entry name" value="TAT PATHWAY SIGNAL SEQUENCE DOMAIN PROTEIN"/>
    <property type="match status" value="1"/>
</dbReference>
<dbReference type="PANTHER" id="PTHR40081">
    <property type="entry name" value="CONCANAVALIN A-LIKE LECTIN/GLUCANASE"/>
    <property type="match status" value="1"/>
</dbReference>
<accession>A0A1F6CSU4</accession>
<dbReference type="Pfam" id="PF21346">
    <property type="entry name" value="PcRGLX_3rd"/>
    <property type="match status" value="1"/>
</dbReference>
<evidence type="ECO:0000313" key="5">
    <source>
        <dbReference type="Proteomes" id="UP000178606"/>
    </source>
</evidence>
<protein>
    <submittedName>
        <fullName evidence="4">Uncharacterized protein</fullName>
    </submittedName>
</protein>
<dbReference type="SUPFAM" id="SSF48208">
    <property type="entry name" value="Six-hairpin glycosidases"/>
    <property type="match status" value="1"/>
</dbReference>
<evidence type="ECO:0000313" key="4">
    <source>
        <dbReference type="EMBL" id="OGG52223.1"/>
    </source>
</evidence>
<evidence type="ECO:0000256" key="1">
    <source>
        <dbReference type="SAM" id="MobiDB-lite"/>
    </source>
</evidence>
<evidence type="ECO:0000259" key="3">
    <source>
        <dbReference type="Pfam" id="PF21346"/>
    </source>
</evidence>
<proteinExistence type="predicted"/>
<dbReference type="AlphaFoldDB" id="A0A1F6CSU4"/>
<dbReference type="EMBL" id="MFKF01000152">
    <property type="protein sequence ID" value="OGG52223.1"/>
    <property type="molecule type" value="Genomic_DNA"/>
</dbReference>
<feature type="domain" description="PcRGLX/YetA-like central beta-sandwich" evidence="2">
    <location>
        <begin position="174"/>
        <end position="261"/>
    </location>
</feature>
<dbReference type="InterPro" id="IPR045793">
    <property type="entry name" value="PcRGLX/YetA-like"/>
</dbReference>
<organism evidence="4 5">
    <name type="scientific">Handelsmanbacteria sp. (strain RIFCSPLOWO2_12_FULL_64_10)</name>
    <dbReference type="NCBI Taxonomy" id="1817868"/>
    <lineage>
        <taxon>Bacteria</taxon>
        <taxon>Candidatus Handelsmaniibacteriota</taxon>
    </lineage>
</organism>